<keyword evidence="1" id="KW-0227">DNA damage</keyword>
<evidence type="ECO:0000256" key="1">
    <source>
        <dbReference type="ARBA" id="ARBA00022763"/>
    </source>
</evidence>
<dbReference type="InterPro" id="IPR014048">
    <property type="entry name" value="MethylDNA_cys_MeTrfase_DNA-bd"/>
</dbReference>
<dbReference type="CDD" id="cd06445">
    <property type="entry name" value="ATase"/>
    <property type="match status" value="1"/>
</dbReference>
<organism evidence="3 4">
    <name type="scientific">Candidatus Kerfeldbacteria bacterium CG08_land_8_20_14_0_20_42_7</name>
    <dbReference type="NCBI Taxonomy" id="2014245"/>
    <lineage>
        <taxon>Bacteria</taxon>
        <taxon>Candidatus Kerfeldiibacteriota</taxon>
    </lineage>
</organism>
<dbReference type="GO" id="GO:0008168">
    <property type="term" value="F:methyltransferase activity"/>
    <property type="evidence" value="ECO:0007669"/>
    <property type="project" value="UniProtKB-KW"/>
</dbReference>
<dbReference type="Pfam" id="PF01035">
    <property type="entry name" value="DNA_binding_1"/>
    <property type="match status" value="1"/>
</dbReference>
<dbReference type="PANTHER" id="PTHR42942:SF1">
    <property type="entry name" value="ALKYLTRANSFERASE-LIKE PROTEIN 1"/>
    <property type="match status" value="1"/>
</dbReference>
<dbReference type="GO" id="GO:0032259">
    <property type="term" value="P:methylation"/>
    <property type="evidence" value="ECO:0007669"/>
    <property type="project" value="UniProtKB-KW"/>
</dbReference>
<comment type="caution">
    <text evidence="3">The sequence shown here is derived from an EMBL/GenBank/DDBJ whole genome shotgun (WGS) entry which is preliminary data.</text>
</comment>
<protein>
    <submittedName>
        <fullName evidence="3">Cysteine methyltransferase</fullName>
    </submittedName>
</protein>
<dbReference type="PANTHER" id="PTHR42942">
    <property type="entry name" value="6-O-METHYLGUANINE DNA METHYLTRANSFERASE"/>
    <property type="match status" value="1"/>
</dbReference>
<evidence type="ECO:0000313" key="3">
    <source>
        <dbReference type="EMBL" id="PIS41624.1"/>
    </source>
</evidence>
<dbReference type="Gene3D" id="1.10.10.10">
    <property type="entry name" value="Winged helix-like DNA-binding domain superfamily/Winged helix DNA-binding domain"/>
    <property type="match status" value="1"/>
</dbReference>
<proteinExistence type="predicted"/>
<dbReference type="InterPro" id="IPR036388">
    <property type="entry name" value="WH-like_DNA-bd_sf"/>
</dbReference>
<dbReference type="InterPro" id="IPR036217">
    <property type="entry name" value="MethylDNA_cys_MeTrfase_DNAb"/>
</dbReference>
<dbReference type="InterPro" id="IPR052520">
    <property type="entry name" value="ATL_DNA_repair"/>
</dbReference>
<dbReference type="Proteomes" id="UP000228711">
    <property type="component" value="Unassembled WGS sequence"/>
</dbReference>
<feature type="domain" description="Methylated-DNA-[protein]-cysteine S-methyltransferase DNA binding" evidence="2">
    <location>
        <begin position="2"/>
        <end position="87"/>
    </location>
</feature>
<dbReference type="GO" id="GO:0006281">
    <property type="term" value="P:DNA repair"/>
    <property type="evidence" value="ECO:0007669"/>
    <property type="project" value="InterPro"/>
</dbReference>
<gene>
    <name evidence="3" type="ORF">COT25_02025</name>
</gene>
<name>A0A2H0YSZ9_9BACT</name>
<accession>A0A2H0YSZ9</accession>
<keyword evidence="3" id="KW-0489">Methyltransferase</keyword>
<reference evidence="4" key="1">
    <citation type="submission" date="2017-09" db="EMBL/GenBank/DDBJ databases">
        <title>Depth-based differentiation of microbial function through sediment-hosted aquifers and enrichment of novel symbionts in the deep terrestrial subsurface.</title>
        <authorList>
            <person name="Probst A.J."/>
            <person name="Ladd B."/>
            <person name="Jarett J.K."/>
            <person name="Geller-Mcgrath D.E."/>
            <person name="Sieber C.M.K."/>
            <person name="Emerson J.B."/>
            <person name="Anantharaman K."/>
            <person name="Thomas B.C."/>
            <person name="Malmstrom R."/>
            <person name="Stieglmeier M."/>
            <person name="Klingl A."/>
            <person name="Woyke T."/>
            <person name="Ryan C.M."/>
            <person name="Banfield J.F."/>
        </authorList>
    </citation>
    <scope>NUCLEOTIDE SEQUENCE [LARGE SCALE GENOMIC DNA]</scope>
</reference>
<dbReference type="EMBL" id="PEXV01000070">
    <property type="protein sequence ID" value="PIS41624.1"/>
    <property type="molecule type" value="Genomic_DNA"/>
</dbReference>
<sequence>MNFYSRVYKMTRRIPRGRAATYGQIAALCGNSRAARQVGWALHALDEKSAHTRVPWQRVVNRHGMISTTCLDHPADKQVVLLQSEGVCVVNRDGNYFISLKDYLWKVRSR</sequence>
<evidence type="ECO:0000259" key="2">
    <source>
        <dbReference type="Pfam" id="PF01035"/>
    </source>
</evidence>
<evidence type="ECO:0000313" key="4">
    <source>
        <dbReference type="Proteomes" id="UP000228711"/>
    </source>
</evidence>
<dbReference type="SUPFAM" id="SSF46767">
    <property type="entry name" value="Methylated DNA-protein cysteine methyltransferase, C-terminal domain"/>
    <property type="match status" value="1"/>
</dbReference>
<dbReference type="AlphaFoldDB" id="A0A2H0YSZ9"/>
<keyword evidence="3" id="KW-0808">Transferase</keyword>